<comment type="caution">
    <text evidence="7">The sequence shown here is derived from an EMBL/GenBank/DDBJ whole genome shotgun (WGS) entry which is preliminary data.</text>
</comment>
<dbReference type="Pfam" id="PF14489">
    <property type="entry name" value="QueF"/>
    <property type="match status" value="1"/>
</dbReference>
<feature type="active site" description="Proton donor" evidence="5">
    <location>
        <position position="41"/>
    </location>
</feature>
<evidence type="ECO:0000256" key="5">
    <source>
        <dbReference type="HAMAP-Rule" id="MF_00818"/>
    </source>
</evidence>
<keyword evidence="1 5" id="KW-0963">Cytoplasm</keyword>
<dbReference type="GO" id="GO:0033739">
    <property type="term" value="F:preQ1 synthase activity"/>
    <property type="evidence" value="ECO:0007669"/>
    <property type="project" value="UniProtKB-UniRule"/>
</dbReference>
<dbReference type="HAMAP" id="MF_00818">
    <property type="entry name" value="QueF_type1"/>
    <property type="match status" value="1"/>
</dbReference>
<keyword evidence="8" id="KW-1185">Reference proteome</keyword>
<evidence type="ECO:0000256" key="4">
    <source>
        <dbReference type="ARBA" id="ARBA00023002"/>
    </source>
</evidence>
<organism evidence="7 8">
    <name type="scientific">Nitrolancea hollandica Lb</name>
    <dbReference type="NCBI Taxonomy" id="1129897"/>
    <lineage>
        <taxon>Bacteria</taxon>
        <taxon>Pseudomonadati</taxon>
        <taxon>Thermomicrobiota</taxon>
        <taxon>Thermomicrobia</taxon>
        <taxon>Sphaerobacterales</taxon>
        <taxon>Sphaerobacterineae</taxon>
        <taxon>Sphaerobacteraceae</taxon>
        <taxon>Nitrolancea</taxon>
    </lineage>
</organism>
<name>I4EHQ5_9BACT</name>
<dbReference type="SUPFAM" id="SSF55620">
    <property type="entry name" value="Tetrahydrobiopterin biosynthesis enzymes-like"/>
    <property type="match status" value="1"/>
</dbReference>
<proteinExistence type="inferred from homology"/>
<dbReference type="Proteomes" id="UP000004221">
    <property type="component" value="Unassembled WGS sequence"/>
</dbReference>
<dbReference type="AlphaFoldDB" id="I4EHQ5"/>
<reference evidence="7 8" key="1">
    <citation type="journal article" date="2012" name="ISME J.">
        <title>Nitrification expanded: discovery, physiology and genomics of a nitrite-oxidizing bacterium from the phylum Chloroflexi.</title>
        <authorList>
            <person name="Sorokin D.Y."/>
            <person name="Lucker S."/>
            <person name="Vejmelkova D."/>
            <person name="Kostrikina N.A."/>
            <person name="Kleerebezem R."/>
            <person name="Rijpstra W.I."/>
            <person name="Damste J.S."/>
            <person name="Le Paslier D."/>
            <person name="Muyzer G."/>
            <person name="Wagner M."/>
            <person name="van Loosdrecht M.C."/>
            <person name="Daims H."/>
        </authorList>
    </citation>
    <scope>NUCLEOTIDE SEQUENCE [LARGE SCALE GENOMIC DNA]</scope>
    <source>
        <strain evidence="8">none</strain>
    </source>
</reference>
<dbReference type="RefSeq" id="WP_008478213.1">
    <property type="nucleotide sequence ID" value="NZ_CAGS01000248.1"/>
</dbReference>
<comment type="function">
    <text evidence="5">Catalyzes the NADPH-dependent reduction of 7-cyano-7-deazaguanine (preQ0) to 7-aminomethyl-7-deazaguanine (preQ1).</text>
</comment>
<dbReference type="PANTHER" id="PTHR34354">
    <property type="entry name" value="NADPH-DEPENDENT 7-CYANO-7-DEAZAGUANINE REDUCTASE"/>
    <property type="match status" value="1"/>
</dbReference>
<feature type="region of interest" description="Disordered" evidence="6">
    <location>
        <begin position="1"/>
        <end position="20"/>
    </location>
</feature>
<evidence type="ECO:0000256" key="2">
    <source>
        <dbReference type="ARBA" id="ARBA00022785"/>
    </source>
</evidence>
<evidence type="ECO:0000313" key="8">
    <source>
        <dbReference type="Proteomes" id="UP000004221"/>
    </source>
</evidence>
<evidence type="ECO:0000313" key="7">
    <source>
        <dbReference type="EMBL" id="CCF84217.1"/>
    </source>
</evidence>
<protein>
    <recommendedName>
        <fullName evidence="5">NADPH-dependent 7-cyano-7-deazaguanine reductase</fullName>
        <ecNumber evidence="5">1.7.1.13</ecNumber>
    </recommendedName>
    <alternativeName>
        <fullName evidence="5">7-cyano-7-carbaguanine reductase</fullName>
    </alternativeName>
    <alternativeName>
        <fullName evidence="5">NADPH-dependent nitrile oxidoreductase</fullName>
    </alternativeName>
    <alternativeName>
        <fullName evidence="5">PreQ(0) reductase</fullName>
    </alternativeName>
</protein>
<dbReference type="EMBL" id="CAGS01000248">
    <property type="protein sequence ID" value="CCF84217.1"/>
    <property type="molecule type" value="Genomic_DNA"/>
</dbReference>
<feature type="binding site" evidence="5">
    <location>
        <begin position="56"/>
        <end position="58"/>
    </location>
    <ligand>
        <name>substrate</name>
    </ligand>
</feature>
<dbReference type="PIRSF" id="PIRSF027377">
    <property type="entry name" value="Nitrile_oxidored_QueF"/>
    <property type="match status" value="1"/>
</dbReference>
<feature type="binding site" evidence="5">
    <location>
        <begin position="75"/>
        <end position="76"/>
    </location>
    <ligand>
        <name>substrate</name>
    </ligand>
</feature>
<evidence type="ECO:0000256" key="6">
    <source>
        <dbReference type="SAM" id="MobiDB-lite"/>
    </source>
</evidence>
<comment type="pathway">
    <text evidence="5">tRNA modification; tRNA-queuosine biosynthesis.</text>
</comment>
<comment type="subcellular location">
    <subcellularLocation>
        <location evidence="5">Cytoplasm</location>
    </subcellularLocation>
</comment>
<dbReference type="InterPro" id="IPR043133">
    <property type="entry name" value="GTP-CH-I_C/QueF"/>
</dbReference>
<gene>
    <name evidence="5 7" type="primary">queF</name>
    <name evidence="7" type="ORF">NITHO_3210025</name>
</gene>
<accession>I4EHQ5</accession>
<keyword evidence="2 5" id="KW-0671">Queuosine biosynthesis</keyword>
<dbReference type="GO" id="GO:0008616">
    <property type="term" value="P:tRNA queuosine(34) biosynthetic process"/>
    <property type="evidence" value="ECO:0007669"/>
    <property type="project" value="UniProtKB-UniRule"/>
</dbReference>
<dbReference type="NCBIfam" id="TIGR03139">
    <property type="entry name" value="QueF-II"/>
    <property type="match status" value="1"/>
</dbReference>
<dbReference type="EC" id="1.7.1.13" evidence="5"/>
<dbReference type="UniPathway" id="UPA00392"/>
<keyword evidence="3 5" id="KW-0521">NADP</keyword>
<dbReference type="OrthoDB" id="9795077at2"/>
<dbReference type="InterPro" id="IPR050084">
    <property type="entry name" value="NADPH_dep_7-cyano-7-deazaG_red"/>
</dbReference>
<comment type="catalytic activity">
    <reaction evidence="5">
        <text>7-aminomethyl-7-carbaguanine + 2 NADP(+) = 7-cyano-7-carbaguanine + 2 NADPH + 3 H(+)</text>
        <dbReference type="Rhea" id="RHEA:13409"/>
        <dbReference type="ChEBI" id="CHEBI:15378"/>
        <dbReference type="ChEBI" id="CHEBI:45075"/>
        <dbReference type="ChEBI" id="CHEBI:57783"/>
        <dbReference type="ChEBI" id="CHEBI:58349"/>
        <dbReference type="ChEBI" id="CHEBI:58703"/>
        <dbReference type="EC" id="1.7.1.13"/>
    </reaction>
</comment>
<keyword evidence="4 5" id="KW-0560">Oxidoreductase</keyword>
<dbReference type="InterPro" id="IPR029500">
    <property type="entry name" value="QueF"/>
</dbReference>
<comment type="similarity">
    <text evidence="5">Belongs to the GTP cyclohydrolase I family. QueF type 1 subfamily.</text>
</comment>
<dbReference type="PANTHER" id="PTHR34354:SF1">
    <property type="entry name" value="NADPH-DEPENDENT 7-CYANO-7-DEAZAGUANINE REDUCTASE"/>
    <property type="match status" value="1"/>
</dbReference>
<feature type="active site" description="Thioimide intermediate" evidence="5">
    <location>
        <position position="34"/>
    </location>
</feature>
<dbReference type="InterPro" id="IPR016856">
    <property type="entry name" value="QueF_type1"/>
</dbReference>
<evidence type="ECO:0000256" key="3">
    <source>
        <dbReference type="ARBA" id="ARBA00022857"/>
    </source>
</evidence>
<evidence type="ECO:0000256" key="1">
    <source>
        <dbReference type="ARBA" id="ARBA00022490"/>
    </source>
</evidence>
<sequence>MPTQPSKRLETFPNPKPERDYEIQISTPEFTCVCPMSGQPDFAEITIRYVPDQRCVELKSLKLYLWSYRNEGAFHEKVTNTILDDLVEAIAPRRATVVGDFNVRGGLHTVVTASYERPE</sequence>
<dbReference type="GO" id="GO:0005737">
    <property type="term" value="C:cytoplasm"/>
    <property type="evidence" value="ECO:0007669"/>
    <property type="project" value="UniProtKB-SubCell"/>
</dbReference>
<dbReference type="Gene3D" id="3.30.1130.10">
    <property type="match status" value="1"/>
</dbReference>